<protein>
    <submittedName>
        <fullName evidence="2">Uncharacterized protein</fullName>
    </submittedName>
</protein>
<feature type="compositionally biased region" description="Polar residues" evidence="1">
    <location>
        <begin position="1"/>
        <end position="12"/>
    </location>
</feature>
<dbReference type="RefSeq" id="WP_013962385.1">
    <property type="nucleotide sequence ID" value="NC_015730.1"/>
</dbReference>
<dbReference type="Proteomes" id="UP000001353">
    <property type="component" value="Chromosome"/>
</dbReference>
<dbReference type="OrthoDB" id="7860885at2"/>
<gene>
    <name evidence="2" type="ordered locus">RLO149_c024960</name>
</gene>
<proteinExistence type="predicted"/>
<accession>F7ZCP0</accession>
<dbReference type="KEGG" id="rli:RLO149_c024960"/>
<dbReference type="STRING" id="391595.RLO149_c024960"/>
<reference evidence="2 3" key="1">
    <citation type="journal article" date="2011" name="BMC Genomics">
        <title>Comparative genome analysis and genome-guided physiological analysis of Roseobacter litoralis.</title>
        <authorList>
            <person name="Kalhoefer D."/>
            <person name="Thole S."/>
            <person name="Voget S."/>
            <person name="Lehmann R."/>
            <person name="Liesegang H."/>
            <person name="Wollher A."/>
            <person name="Daniel R."/>
            <person name="Simon M."/>
            <person name="Brinkhoff T."/>
        </authorList>
    </citation>
    <scope>NUCLEOTIDE SEQUENCE [LARGE SCALE GENOMIC DNA]</scope>
    <source>
        <strain evidence="3">ATCC 49566 / DSM 6996 / JCM 21268 / NBRC 15278 / OCh 149</strain>
    </source>
</reference>
<feature type="region of interest" description="Disordered" evidence="1">
    <location>
        <begin position="1"/>
        <end position="23"/>
    </location>
</feature>
<evidence type="ECO:0000313" key="3">
    <source>
        <dbReference type="Proteomes" id="UP000001353"/>
    </source>
</evidence>
<evidence type="ECO:0000256" key="1">
    <source>
        <dbReference type="SAM" id="MobiDB-lite"/>
    </source>
</evidence>
<sequence>MTQKSARISQLSRDAASVPETRRCESAVCGARASGTLTHGTANLQKHMRVAAAGHSMPQARDFARHLRTKVHEEGGVWSADAVYTKSPTLPDRLAKNDADVVRADCEQSGIPMV</sequence>
<dbReference type="HOGENOM" id="CLU_2119283_0_0_5"/>
<evidence type="ECO:0000313" key="2">
    <source>
        <dbReference type="EMBL" id="AEI94464.1"/>
    </source>
</evidence>
<dbReference type="AlphaFoldDB" id="F7ZCP0"/>
<dbReference type="eggNOG" id="ENOG5031DTG">
    <property type="taxonomic scope" value="Bacteria"/>
</dbReference>
<organism evidence="2 3">
    <name type="scientific">Roseobacter litoralis (strain ATCC 49566 / DSM 6996 / JCM 21268 / NBRC 15278 / OCh 149)</name>
    <dbReference type="NCBI Taxonomy" id="391595"/>
    <lineage>
        <taxon>Bacteria</taxon>
        <taxon>Pseudomonadati</taxon>
        <taxon>Pseudomonadota</taxon>
        <taxon>Alphaproteobacteria</taxon>
        <taxon>Rhodobacterales</taxon>
        <taxon>Roseobacteraceae</taxon>
        <taxon>Roseobacter</taxon>
    </lineage>
</organism>
<name>F7ZCP0_ROSLO</name>
<keyword evidence="3" id="KW-1185">Reference proteome</keyword>
<dbReference type="EMBL" id="CP002623">
    <property type="protein sequence ID" value="AEI94464.1"/>
    <property type="molecule type" value="Genomic_DNA"/>
</dbReference>